<accession>A0ABU8HJS5</accession>
<gene>
    <name evidence="1" type="ORF">WAK64_21955</name>
</gene>
<sequence>MISIPLFIECKSKNESLEIFEELKRKIEPFITTYELMENIPYFKIDGWFVIRYNLETLNVIDIDKAESILEKMSNKWQWKKGISDAIATERIDGTVLSYQI</sequence>
<evidence type="ECO:0000313" key="2">
    <source>
        <dbReference type="Proteomes" id="UP001312865"/>
    </source>
</evidence>
<dbReference type="RefSeq" id="WP_336589106.1">
    <property type="nucleotide sequence ID" value="NZ_JBBAXC010000034.1"/>
</dbReference>
<reference evidence="1 2" key="1">
    <citation type="journal article" date="2018" name="J. Microbiol.">
        <title>Bacillus spongiae sp. nov., isolated from sponge of Jeju Island.</title>
        <authorList>
            <person name="Lee G.E."/>
            <person name="Im W.T."/>
            <person name="Park J.S."/>
        </authorList>
    </citation>
    <scope>NUCLEOTIDE SEQUENCE [LARGE SCALE GENOMIC DNA]</scope>
    <source>
        <strain evidence="1 2">135PIL107-10</strain>
    </source>
</reference>
<keyword evidence="2" id="KW-1185">Reference proteome</keyword>
<protein>
    <submittedName>
        <fullName evidence="1">Uncharacterized protein</fullName>
    </submittedName>
</protein>
<organism evidence="1 2">
    <name type="scientific">Bacillus spongiae</name>
    <dbReference type="NCBI Taxonomy" id="2683610"/>
    <lineage>
        <taxon>Bacteria</taxon>
        <taxon>Bacillati</taxon>
        <taxon>Bacillota</taxon>
        <taxon>Bacilli</taxon>
        <taxon>Bacillales</taxon>
        <taxon>Bacillaceae</taxon>
        <taxon>Bacillus</taxon>
    </lineage>
</organism>
<dbReference type="EMBL" id="JBBAXC010000034">
    <property type="protein sequence ID" value="MEI5909663.1"/>
    <property type="molecule type" value="Genomic_DNA"/>
</dbReference>
<dbReference type="Proteomes" id="UP001312865">
    <property type="component" value="Unassembled WGS sequence"/>
</dbReference>
<comment type="caution">
    <text evidence="1">The sequence shown here is derived from an EMBL/GenBank/DDBJ whole genome shotgun (WGS) entry which is preliminary data.</text>
</comment>
<proteinExistence type="predicted"/>
<evidence type="ECO:0000313" key="1">
    <source>
        <dbReference type="EMBL" id="MEI5909663.1"/>
    </source>
</evidence>
<name>A0ABU8HJS5_9BACI</name>